<dbReference type="AlphaFoldDB" id="A0A2M9R3H3"/>
<dbReference type="Gene3D" id="1.10.101.10">
    <property type="entry name" value="PGBD-like superfamily/PGBD"/>
    <property type="match status" value="1"/>
</dbReference>
<reference evidence="9 10" key="1">
    <citation type="submission" date="2017-06" db="EMBL/GenBank/DDBJ databases">
        <title>Description of Avrilella dinanensis gen. nov. sp. nov.</title>
        <authorList>
            <person name="Leyer C."/>
            <person name="Sassi M."/>
            <person name="Minet J."/>
            <person name="Kayal S."/>
            <person name="Cattoir V."/>
        </authorList>
    </citation>
    <scope>NUCLEOTIDE SEQUENCE [LARGE SCALE GENOMIC DNA]</scope>
    <source>
        <strain evidence="9 10">UR159</strain>
    </source>
</reference>
<comment type="similarity">
    <text evidence="2">Belongs to the YkuD family.</text>
</comment>
<dbReference type="InterPro" id="IPR002477">
    <property type="entry name" value="Peptidoglycan-bd-like"/>
</dbReference>
<name>A0A2M9R3H3_9FLAO</name>
<dbReference type="CDD" id="cd16913">
    <property type="entry name" value="YkuD_like"/>
    <property type="match status" value="1"/>
</dbReference>
<dbReference type="UniPathway" id="UPA00219"/>
<dbReference type="PROSITE" id="PS52029">
    <property type="entry name" value="LD_TPASE"/>
    <property type="match status" value="1"/>
</dbReference>
<dbReference type="InterPro" id="IPR038063">
    <property type="entry name" value="Transpep_catalytic_dom"/>
</dbReference>
<dbReference type="GO" id="GO:0009252">
    <property type="term" value="P:peptidoglycan biosynthetic process"/>
    <property type="evidence" value="ECO:0007669"/>
    <property type="project" value="UniProtKB-UniPathway"/>
</dbReference>
<evidence type="ECO:0000256" key="7">
    <source>
        <dbReference type="PROSITE-ProRule" id="PRU01373"/>
    </source>
</evidence>
<evidence type="ECO:0000256" key="1">
    <source>
        <dbReference type="ARBA" id="ARBA00004752"/>
    </source>
</evidence>
<keyword evidence="5 7" id="KW-0573">Peptidoglycan synthesis</keyword>
<dbReference type="Pfam" id="PF20142">
    <property type="entry name" value="Scaffold"/>
    <property type="match status" value="1"/>
</dbReference>
<feature type="active site" description="Proton donor/acceptor" evidence="7">
    <location>
        <position position="413"/>
    </location>
</feature>
<keyword evidence="6 7" id="KW-0961">Cell wall biogenesis/degradation</keyword>
<dbReference type="GO" id="GO:0071555">
    <property type="term" value="P:cell wall organization"/>
    <property type="evidence" value="ECO:0007669"/>
    <property type="project" value="UniProtKB-UniRule"/>
</dbReference>
<dbReference type="RefSeq" id="WP_100676982.1">
    <property type="nucleotide sequence ID" value="NZ_NIPO01000001.1"/>
</dbReference>
<keyword evidence="3" id="KW-0808">Transferase</keyword>
<protein>
    <recommendedName>
        <fullName evidence="8">L,D-TPase catalytic domain-containing protein</fullName>
    </recommendedName>
</protein>
<dbReference type="SUPFAM" id="SSF141523">
    <property type="entry name" value="L,D-transpeptidase catalytic domain-like"/>
    <property type="match status" value="1"/>
</dbReference>
<dbReference type="PROSITE" id="PS51257">
    <property type="entry name" value="PROKAR_LIPOPROTEIN"/>
    <property type="match status" value="1"/>
</dbReference>
<organism evidence="9 10">
    <name type="scientific">Avrilella dinanensis</name>
    <dbReference type="NCBI Taxonomy" id="2008672"/>
    <lineage>
        <taxon>Bacteria</taxon>
        <taxon>Pseudomonadati</taxon>
        <taxon>Bacteroidota</taxon>
        <taxon>Flavobacteriia</taxon>
        <taxon>Flavobacteriales</taxon>
        <taxon>Flavobacteriaceae</taxon>
        <taxon>Avrilella</taxon>
    </lineage>
</organism>
<evidence type="ECO:0000256" key="6">
    <source>
        <dbReference type="ARBA" id="ARBA00023316"/>
    </source>
</evidence>
<dbReference type="InterPro" id="IPR045380">
    <property type="entry name" value="LD_TPept_scaffold_dom"/>
</dbReference>
<dbReference type="GO" id="GO:0016740">
    <property type="term" value="F:transferase activity"/>
    <property type="evidence" value="ECO:0007669"/>
    <property type="project" value="UniProtKB-KW"/>
</dbReference>
<dbReference type="PANTHER" id="PTHR41533">
    <property type="entry name" value="L,D-TRANSPEPTIDASE HI_1667-RELATED"/>
    <property type="match status" value="1"/>
</dbReference>
<dbReference type="EMBL" id="NIPO01000001">
    <property type="protein sequence ID" value="PJR03414.1"/>
    <property type="molecule type" value="Genomic_DNA"/>
</dbReference>
<proteinExistence type="inferred from homology"/>
<evidence type="ECO:0000256" key="3">
    <source>
        <dbReference type="ARBA" id="ARBA00022679"/>
    </source>
</evidence>
<evidence type="ECO:0000259" key="8">
    <source>
        <dbReference type="PROSITE" id="PS52029"/>
    </source>
</evidence>
<comment type="pathway">
    <text evidence="1 7">Cell wall biogenesis; peptidoglycan biosynthesis.</text>
</comment>
<evidence type="ECO:0000313" key="10">
    <source>
        <dbReference type="Proteomes" id="UP000231960"/>
    </source>
</evidence>
<keyword evidence="10" id="KW-1185">Reference proteome</keyword>
<evidence type="ECO:0000256" key="2">
    <source>
        <dbReference type="ARBA" id="ARBA00005992"/>
    </source>
</evidence>
<feature type="active site" description="Nucleophile" evidence="7">
    <location>
        <position position="432"/>
    </location>
</feature>
<dbReference type="GO" id="GO:0008360">
    <property type="term" value="P:regulation of cell shape"/>
    <property type="evidence" value="ECO:0007669"/>
    <property type="project" value="UniProtKB-UniRule"/>
</dbReference>
<evidence type="ECO:0000256" key="5">
    <source>
        <dbReference type="ARBA" id="ARBA00022984"/>
    </source>
</evidence>
<dbReference type="InterPro" id="IPR036365">
    <property type="entry name" value="PGBD-like_sf"/>
</dbReference>
<accession>A0A2M9R3H3</accession>
<evidence type="ECO:0000256" key="4">
    <source>
        <dbReference type="ARBA" id="ARBA00022960"/>
    </source>
</evidence>
<comment type="caution">
    <text evidence="9">The sequence shown here is derived from an EMBL/GenBank/DDBJ whole genome shotgun (WGS) entry which is preliminary data.</text>
</comment>
<dbReference type="Pfam" id="PF01471">
    <property type="entry name" value="PG_binding_1"/>
    <property type="match status" value="1"/>
</dbReference>
<dbReference type="OrthoDB" id="9778545at2"/>
<feature type="domain" description="L,D-TPase catalytic" evidence="8">
    <location>
        <begin position="285"/>
        <end position="459"/>
    </location>
</feature>
<evidence type="ECO:0000313" key="9">
    <source>
        <dbReference type="EMBL" id="PJR03414.1"/>
    </source>
</evidence>
<dbReference type="GO" id="GO:0004180">
    <property type="term" value="F:carboxypeptidase activity"/>
    <property type="evidence" value="ECO:0007669"/>
    <property type="project" value="UniProtKB-ARBA"/>
</dbReference>
<dbReference type="InterPro" id="IPR005490">
    <property type="entry name" value="LD_TPept_cat_dom"/>
</dbReference>
<dbReference type="Pfam" id="PF03734">
    <property type="entry name" value="YkuD"/>
    <property type="match status" value="1"/>
</dbReference>
<dbReference type="PANTHER" id="PTHR41533:SF2">
    <property type="entry name" value="BLR7131 PROTEIN"/>
    <property type="match status" value="1"/>
</dbReference>
<dbReference type="InterPro" id="IPR036366">
    <property type="entry name" value="PGBDSf"/>
</dbReference>
<dbReference type="Proteomes" id="UP000231960">
    <property type="component" value="Unassembled WGS sequence"/>
</dbReference>
<dbReference type="SUPFAM" id="SSF47090">
    <property type="entry name" value="PGBD-like"/>
    <property type="match status" value="1"/>
</dbReference>
<keyword evidence="4 7" id="KW-0133">Cell shape</keyword>
<gene>
    <name evidence="9" type="ORF">CDL10_01995</name>
</gene>
<dbReference type="InterPro" id="IPR052905">
    <property type="entry name" value="LD-transpeptidase_YkuD-like"/>
</dbReference>
<sequence>MKYLHLILVFTLFVACEKSKDLVGEVLDIEKETLPSIKVTQQELQWTTQNLVDFYKNQDNNTLWNSRDKRSELLDALMSAQKDGLNLESYPITELFNFNLSYNQLGAEKRAEADLLYTKTFLKLAKHLAEGRINPKKFYGDWEAYKKNINYEEVLLSAISDNTVEEALEQITPKNSYYKGLKEAYAEYNQLIKKDTIRPIKSSEQSKIVYQLALFGDYQSDNKDVSSEELTEAVKQFQQRNDLAQTGKIDENTLKKLNIPVKDLTKKILVNLERARWIPDDLGDKYVLVNIPEARLYLINDGKITDKHTVVVGKPERRTPVLSSQFSQLVINPTWTVPPTILKKDLTPNASQDSTYFSRNNMIIYDNKGKEVSPEDWDAENAKQYRYVQQPGGSNSLGLIKFDFPNNHMVYLHDTNSKYLFDRKNRALSSGCVRVQNPFDLADHILKLENDPKTKEDLLELVEKEKTKFLPLKKQVGVHQLYWTAWKDQNGQMQFRQDVYDFDDGLYEKINL</sequence>
<dbReference type="Gene3D" id="2.40.440.10">
    <property type="entry name" value="L,D-transpeptidase catalytic domain-like"/>
    <property type="match status" value="1"/>
</dbReference>